<comment type="similarity">
    <text evidence="2">Belongs to the AAA ATPase family. BCS1 subfamily.</text>
</comment>
<dbReference type="Pfam" id="PF08740">
    <property type="entry name" value="BCS1_N"/>
    <property type="match status" value="1"/>
</dbReference>
<feature type="domain" description="BCS1 N-terminal" evidence="16">
    <location>
        <begin position="79"/>
        <end position="288"/>
    </location>
</feature>
<feature type="transmembrane region" description="Helical" evidence="14">
    <location>
        <begin position="71"/>
        <end position="90"/>
    </location>
</feature>
<evidence type="ECO:0000256" key="12">
    <source>
        <dbReference type="RuleBase" id="RU003651"/>
    </source>
</evidence>
<dbReference type="SMART" id="SM00382">
    <property type="entry name" value="AAA"/>
    <property type="match status" value="1"/>
</dbReference>
<keyword evidence="8 14" id="KW-1133">Transmembrane helix</keyword>
<evidence type="ECO:0000256" key="11">
    <source>
        <dbReference type="ARBA" id="ARBA00048778"/>
    </source>
</evidence>
<gene>
    <name evidence="17" type="ORF">HYALB_00004991</name>
</gene>
<dbReference type="OrthoDB" id="10251412at2759"/>
<evidence type="ECO:0000256" key="9">
    <source>
        <dbReference type="ARBA" id="ARBA00023128"/>
    </source>
</evidence>
<evidence type="ECO:0000256" key="4">
    <source>
        <dbReference type="ARBA" id="ARBA00022741"/>
    </source>
</evidence>
<feature type="compositionally biased region" description="Basic and acidic residues" evidence="13">
    <location>
        <begin position="391"/>
        <end position="405"/>
    </location>
</feature>
<keyword evidence="9" id="KW-0496">Mitochondrion</keyword>
<keyword evidence="3 14" id="KW-0812">Transmembrane</keyword>
<dbReference type="InterPro" id="IPR027417">
    <property type="entry name" value="P-loop_NTPase"/>
</dbReference>
<dbReference type="PROSITE" id="PS00674">
    <property type="entry name" value="AAA"/>
    <property type="match status" value="1"/>
</dbReference>
<dbReference type="GO" id="GO:0005524">
    <property type="term" value="F:ATP binding"/>
    <property type="evidence" value="ECO:0007669"/>
    <property type="project" value="UniProtKB-KW"/>
</dbReference>
<dbReference type="GO" id="GO:0016887">
    <property type="term" value="F:ATP hydrolysis activity"/>
    <property type="evidence" value="ECO:0007669"/>
    <property type="project" value="InterPro"/>
</dbReference>
<dbReference type="InterPro" id="IPR014851">
    <property type="entry name" value="BCS1_N"/>
</dbReference>
<evidence type="ECO:0000259" key="16">
    <source>
        <dbReference type="SMART" id="SM01024"/>
    </source>
</evidence>
<dbReference type="InterPro" id="IPR050747">
    <property type="entry name" value="Mitochondrial_chaperone_BCS1"/>
</dbReference>
<evidence type="ECO:0000256" key="3">
    <source>
        <dbReference type="ARBA" id="ARBA00022692"/>
    </source>
</evidence>
<feature type="region of interest" description="Disordered" evidence="13">
    <location>
        <begin position="598"/>
        <end position="646"/>
    </location>
</feature>
<accession>A0A9N9LRZ2</accession>
<comment type="catalytic activity">
    <reaction evidence="11">
        <text>ATP + H2O = ADP + phosphate + H(+)</text>
        <dbReference type="Rhea" id="RHEA:13065"/>
        <dbReference type="ChEBI" id="CHEBI:15377"/>
        <dbReference type="ChEBI" id="CHEBI:15378"/>
        <dbReference type="ChEBI" id="CHEBI:30616"/>
        <dbReference type="ChEBI" id="CHEBI:43474"/>
        <dbReference type="ChEBI" id="CHEBI:456216"/>
    </reaction>
    <physiologicalReaction direction="left-to-right" evidence="11">
        <dbReference type="Rhea" id="RHEA:13066"/>
    </physiologicalReaction>
</comment>
<feature type="region of interest" description="Disordered" evidence="13">
    <location>
        <begin position="390"/>
        <end position="417"/>
    </location>
</feature>
<dbReference type="Pfam" id="PF25426">
    <property type="entry name" value="AAA_lid_BCS1"/>
    <property type="match status" value="1"/>
</dbReference>
<protein>
    <submittedName>
        <fullName evidence="17">Uncharacterized protein</fullName>
    </submittedName>
</protein>
<evidence type="ECO:0000256" key="6">
    <source>
        <dbReference type="ARBA" id="ARBA00022801"/>
    </source>
</evidence>
<comment type="caution">
    <text evidence="17">The sequence shown here is derived from an EMBL/GenBank/DDBJ whole genome shotgun (WGS) entry which is preliminary data.</text>
</comment>
<dbReference type="EMBL" id="CAJVRM010000318">
    <property type="protein sequence ID" value="CAG8979538.1"/>
    <property type="molecule type" value="Genomic_DNA"/>
</dbReference>
<evidence type="ECO:0000256" key="10">
    <source>
        <dbReference type="ARBA" id="ARBA00023136"/>
    </source>
</evidence>
<evidence type="ECO:0000259" key="15">
    <source>
        <dbReference type="SMART" id="SM00382"/>
    </source>
</evidence>
<sequence>MKRMNEWERPETTMTEALADHLTSFSVRPSSSNEPFLDPGQINPQTAILEAFFPGFSLISSALLKYAKIDLSLYLPMLFVLGLIIFVTRYCSDWAWDFVETHAMSSADIRVDDEIYNMLMAWVANQQFAKRTRRFVANTNLNTRAWLLSAWTQDQEDDEVEEEEESVGFDADGNPVGKIGGSKGKEVRFTPSFGTHYFWYKKHLLLFRRAKEERQNGYGSVSEREEISICCFGRNPEILKTLLEECRTEFKKGDETRTVIYRGGSKSSLAETSWTRCISRASRPFSTVVLDETVKQNLLDDMRDYLHPYTRRWYSNRGIPYRRGYLLYGPPGTGKSSLSFAIAGYFKLKIYIVSLNSPSMDEETLGTLFSQLPKQCVVLLEDIDTAGLTHTRGDAAKDDTSDKPESPTSANVEKQNTERPGRISLSALLNILDGVASQEGRVLIMTTNHIEKLDSALIRPGRVDMTVKFDLATTFMLATIFRSIFAILEGDIPPSARETAFPRIRSPKPSSGTKTKTKTEKDILDERIRQEEEARLEKEFAEKKTKEEEKVEELSRQFADAIPSMVFSPAEIQGYLLKYKREPEKAVQGAKDWVKETMTEKRKQAEKDRQDEEARLKKEREDEEARLKKEKEAEEKEAKEKVEKEVEEKLEAEKKLVEKKALVNGIKDNE</sequence>
<dbReference type="AlphaFoldDB" id="A0A9N9LRZ2"/>
<dbReference type="Pfam" id="PF00004">
    <property type="entry name" value="AAA"/>
    <property type="match status" value="1"/>
</dbReference>
<keyword evidence="4 12" id="KW-0547">Nucleotide-binding</keyword>
<evidence type="ECO:0000256" key="2">
    <source>
        <dbReference type="ARBA" id="ARBA00007448"/>
    </source>
</evidence>
<proteinExistence type="inferred from homology"/>
<keyword evidence="6" id="KW-0378">Hydrolase</keyword>
<reference evidence="17" key="1">
    <citation type="submission" date="2021-07" db="EMBL/GenBank/DDBJ databases">
        <authorList>
            <person name="Durling M."/>
        </authorList>
    </citation>
    <scope>NUCLEOTIDE SEQUENCE</scope>
</reference>
<dbReference type="GO" id="GO:0005743">
    <property type="term" value="C:mitochondrial inner membrane"/>
    <property type="evidence" value="ECO:0007669"/>
    <property type="project" value="UniProtKB-SubCell"/>
</dbReference>
<evidence type="ECO:0000256" key="7">
    <source>
        <dbReference type="ARBA" id="ARBA00022840"/>
    </source>
</evidence>
<dbReference type="InterPro" id="IPR057495">
    <property type="entry name" value="AAA_lid_BCS1"/>
</dbReference>
<dbReference type="SMART" id="SM01024">
    <property type="entry name" value="BCS1_N"/>
    <property type="match status" value="1"/>
</dbReference>
<dbReference type="PANTHER" id="PTHR23070">
    <property type="entry name" value="BCS1 AAA-TYPE ATPASE"/>
    <property type="match status" value="1"/>
</dbReference>
<dbReference type="InterPro" id="IPR003960">
    <property type="entry name" value="ATPase_AAA_CS"/>
</dbReference>
<keyword evidence="7 12" id="KW-0067">ATP-binding</keyword>
<evidence type="ECO:0000256" key="8">
    <source>
        <dbReference type="ARBA" id="ARBA00022989"/>
    </source>
</evidence>
<dbReference type="InterPro" id="IPR003959">
    <property type="entry name" value="ATPase_AAA_core"/>
</dbReference>
<evidence type="ECO:0000313" key="18">
    <source>
        <dbReference type="Proteomes" id="UP000701801"/>
    </source>
</evidence>
<evidence type="ECO:0000256" key="14">
    <source>
        <dbReference type="SAM" id="Phobius"/>
    </source>
</evidence>
<feature type="region of interest" description="Disordered" evidence="13">
    <location>
        <begin position="497"/>
        <end position="520"/>
    </location>
</feature>
<keyword evidence="18" id="KW-1185">Reference proteome</keyword>
<name>A0A9N9LRZ2_9HELO</name>
<dbReference type="InterPro" id="IPR003593">
    <property type="entry name" value="AAA+_ATPase"/>
</dbReference>
<evidence type="ECO:0000313" key="17">
    <source>
        <dbReference type="EMBL" id="CAG8979538.1"/>
    </source>
</evidence>
<evidence type="ECO:0000256" key="1">
    <source>
        <dbReference type="ARBA" id="ARBA00004434"/>
    </source>
</evidence>
<feature type="domain" description="AAA+ ATPase" evidence="15">
    <location>
        <begin position="321"/>
        <end position="473"/>
    </location>
</feature>
<dbReference type="Proteomes" id="UP000701801">
    <property type="component" value="Unassembled WGS sequence"/>
</dbReference>
<dbReference type="SUPFAM" id="SSF52540">
    <property type="entry name" value="P-loop containing nucleoside triphosphate hydrolases"/>
    <property type="match status" value="1"/>
</dbReference>
<dbReference type="Gene3D" id="3.40.50.300">
    <property type="entry name" value="P-loop containing nucleotide triphosphate hydrolases"/>
    <property type="match status" value="1"/>
</dbReference>
<keyword evidence="5" id="KW-0999">Mitochondrion inner membrane</keyword>
<comment type="subcellular location">
    <subcellularLocation>
        <location evidence="1">Mitochondrion inner membrane</location>
        <topology evidence="1">Single-pass membrane protein</topology>
    </subcellularLocation>
</comment>
<evidence type="ECO:0000256" key="13">
    <source>
        <dbReference type="SAM" id="MobiDB-lite"/>
    </source>
</evidence>
<evidence type="ECO:0000256" key="5">
    <source>
        <dbReference type="ARBA" id="ARBA00022792"/>
    </source>
</evidence>
<keyword evidence="10 14" id="KW-0472">Membrane</keyword>
<organism evidence="17 18">
    <name type="scientific">Hymenoscyphus albidus</name>
    <dbReference type="NCBI Taxonomy" id="595503"/>
    <lineage>
        <taxon>Eukaryota</taxon>
        <taxon>Fungi</taxon>
        <taxon>Dikarya</taxon>
        <taxon>Ascomycota</taxon>
        <taxon>Pezizomycotina</taxon>
        <taxon>Leotiomycetes</taxon>
        <taxon>Helotiales</taxon>
        <taxon>Helotiaceae</taxon>
        <taxon>Hymenoscyphus</taxon>
    </lineage>
</organism>